<dbReference type="Proteomes" id="UP000442990">
    <property type="component" value="Unassembled WGS sequence"/>
</dbReference>
<proteinExistence type="predicted"/>
<dbReference type="AlphaFoldDB" id="A0A7J5DBX2"/>
<dbReference type="EMBL" id="WBKG01000028">
    <property type="protein sequence ID" value="KAB1984271.1"/>
    <property type="molecule type" value="Genomic_DNA"/>
</dbReference>
<evidence type="ECO:0000313" key="1">
    <source>
        <dbReference type="EMBL" id="KAB1984271.1"/>
    </source>
</evidence>
<evidence type="ECO:0000313" key="2">
    <source>
        <dbReference type="Proteomes" id="UP000442990"/>
    </source>
</evidence>
<gene>
    <name evidence="1" type="ORF">F8144_28510</name>
</gene>
<accession>A0A7J5DBX2</accession>
<protein>
    <submittedName>
        <fullName evidence="1">Uncharacterized protein</fullName>
    </submittedName>
</protein>
<name>A0A7J5DBX2_9ACTN</name>
<keyword evidence="2" id="KW-1185">Reference proteome</keyword>
<sequence length="66" mass="7548">MPGFAERRVRRETLRARLLGRRPSWEWLLDEARRRRPMRTSGRVGAGKPCRLRSFTHVAAGSGTAS</sequence>
<reference evidence="1 2" key="1">
    <citation type="submission" date="2019-09" db="EMBL/GenBank/DDBJ databases">
        <title>Isolation and identification of active actinomycetes.</title>
        <authorList>
            <person name="Yu Z."/>
            <person name="Han C."/>
            <person name="Yu B."/>
        </authorList>
    </citation>
    <scope>NUCLEOTIDE SEQUENCE [LARGE SCALE GENOMIC DNA]</scope>
    <source>
        <strain evidence="1 2">NEAU-H2</strain>
    </source>
</reference>
<organism evidence="1 2">
    <name type="scientific">Streptomyces triticiradicis</name>
    <dbReference type="NCBI Taxonomy" id="2651189"/>
    <lineage>
        <taxon>Bacteria</taxon>
        <taxon>Bacillati</taxon>
        <taxon>Actinomycetota</taxon>
        <taxon>Actinomycetes</taxon>
        <taxon>Kitasatosporales</taxon>
        <taxon>Streptomycetaceae</taxon>
        <taxon>Streptomyces</taxon>
    </lineage>
</organism>
<comment type="caution">
    <text evidence="1">The sequence shown here is derived from an EMBL/GenBank/DDBJ whole genome shotgun (WGS) entry which is preliminary data.</text>
</comment>